<dbReference type="NCBIfam" id="TIGR02195">
    <property type="entry name" value="heptsyl_trn_II"/>
    <property type="match status" value="1"/>
</dbReference>
<comment type="catalytic activity">
    <reaction evidence="5">
        <text>an L-alpha-D-Hep-(1-&gt;5)-[alpha-Kdo-(2-&gt;4)]-alpha-Kdo-(2-&gt;6)-lipid A + ADP-L-glycero-beta-D-manno-heptose = an L-alpha-D-Hep-(1-&gt;3)-L-alpha-D-Hep-(1-&gt;5)-[alpha-Kdo-(2-&gt;4)]-alpha-Kdo-(2-&gt;6)-lipid A + ADP + H(+)</text>
        <dbReference type="Rhea" id="RHEA:74071"/>
        <dbReference type="ChEBI" id="CHEBI:15378"/>
        <dbReference type="ChEBI" id="CHEBI:61506"/>
        <dbReference type="ChEBI" id="CHEBI:193068"/>
        <dbReference type="ChEBI" id="CHEBI:193069"/>
        <dbReference type="ChEBI" id="CHEBI:456216"/>
        <dbReference type="EC" id="2.4.99.24"/>
    </reaction>
</comment>
<dbReference type="Proteomes" id="UP000268033">
    <property type="component" value="Unassembled WGS sequence"/>
</dbReference>
<keyword evidence="2 6" id="KW-0808">Transferase</keyword>
<comment type="similarity">
    <text evidence="3">Belongs to the glycosyltransferase 9 family.</text>
</comment>
<gene>
    <name evidence="6" type="ORF">EDC28_111100</name>
</gene>
<dbReference type="EC" id="2.4.99.24" evidence="4"/>
<dbReference type="GO" id="GO:0005829">
    <property type="term" value="C:cytosol"/>
    <property type="evidence" value="ECO:0007669"/>
    <property type="project" value="TreeGrafter"/>
</dbReference>
<accession>A0A3N1P308</accession>
<dbReference type="FunFam" id="3.40.50.2000:FF:000023">
    <property type="entry name" value="ADP-heptose--LPS heptosyltransferase II"/>
    <property type="match status" value="1"/>
</dbReference>
<organism evidence="6 7">
    <name type="scientific">Gallaecimonas pentaromativorans</name>
    <dbReference type="NCBI Taxonomy" id="584787"/>
    <lineage>
        <taxon>Bacteria</taxon>
        <taxon>Pseudomonadati</taxon>
        <taxon>Pseudomonadota</taxon>
        <taxon>Gammaproteobacteria</taxon>
        <taxon>Enterobacterales</taxon>
        <taxon>Gallaecimonadaceae</taxon>
        <taxon>Gallaecimonas</taxon>
    </lineage>
</organism>
<dbReference type="AlphaFoldDB" id="A0A3N1P308"/>
<keyword evidence="1" id="KW-0328">Glycosyltransferase</keyword>
<sequence>MKLLVVGPSWVGDMVMAQALFIDIQKRHPDAVIDVLAPGWSLPIIARMPQVRRGIAAPWGHGKLNLKGQWQLARTLKKEGYDKALVLPRSFKSALIPFMAGIPERVGFSGEGRSFMLSDARKRRPTRSGNVITDKTVWRYMAMGVSKADYQRYQFEVPSPALTINKDNLKAVMAKLALPLDKPAIALCPGAEYGPSKQWPLESHRALAARLVAKGYQVWVMGGPKDVDAGQVISDGQAFVFNLCGKTRLEDTVDLFAHCQQVVSHDSGLMHVAAAAGAPVVAIYGSTSPDFTPPLTGKATIVRHPIECSPCFERTCRFGHYRCLTEIGVEQVLETLA</sequence>
<dbReference type="InterPro" id="IPR051199">
    <property type="entry name" value="LPS_LOS_Heptosyltrfase"/>
</dbReference>
<dbReference type="PANTHER" id="PTHR30160">
    <property type="entry name" value="TETRAACYLDISACCHARIDE 4'-KINASE-RELATED"/>
    <property type="match status" value="1"/>
</dbReference>
<comment type="caution">
    <text evidence="6">The sequence shown here is derived from an EMBL/GenBank/DDBJ whole genome shotgun (WGS) entry which is preliminary data.</text>
</comment>
<reference evidence="6 7" key="1">
    <citation type="submission" date="2018-11" db="EMBL/GenBank/DDBJ databases">
        <title>Genomic Encyclopedia of Type Strains, Phase IV (KMG-IV): sequencing the most valuable type-strain genomes for metagenomic binning, comparative biology and taxonomic classification.</title>
        <authorList>
            <person name="Goeker M."/>
        </authorList>
    </citation>
    <scope>NUCLEOTIDE SEQUENCE [LARGE SCALE GENOMIC DNA]</scope>
    <source>
        <strain evidence="6 7">DSM 21945</strain>
    </source>
</reference>
<proteinExistence type="inferred from homology"/>
<evidence type="ECO:0000256" key="3">
    <source>
        <dbReference type="ARBA" id="ARBA00043995"/>
    </source>
</evidence>
<name>A0A3N1P308_9GAMM</name>
<evidence type="ECO:0000256" key="5">
    <source>
        <dbReference type="ARBA" id="ARBA00047503"/>
    </source>
</evidence>
<keyword evidence="7" id="KW-1185">Reference proteome</keyword>
<evidence type="ECO:0000256" key="4">
    <source>
        <dbReference type="ARBA" id="ARBA00044042"/>
    </source>
</evidence>
<dbReference type="SUPFAM" id="SSF53756">
    <property type="entry name" value="UDP-Glycosyltransferase/glycogen phosphorylase"/>
    <property type="match status" value="1"/>
</dbReference>
<evidence type="ECO:0000256" key="2">
    <source>
        <dbReference type="ARBA" id="ARBA00022679"/>
    </source>
</evidence>
<dbReference type="GO" id="GO:0009244">
    <property type="term" value="P:lipopolysaccharide core region biosynthetic process"/>
    <property type="evidence" value="ECO:0007669"/>
    <property type="project" value="TreeGrafter"/>
</dbReference>
<evidence type="ECO:0000313" key="7">
    <source>
        <dbReference type="Proteomes" id="UP000268033"/>
    </source>
</evidence>
<dbReference type="InterPro" id="IPR002201">
    <property type="entry name" value="Glyco_trans_9"/>
</dbReference>
<evidence type="ECO:0000313" key="6">
    <source>
        <dbReference type="EMBL" id="ROQ21998.1"/>
    </source>
</evidence>
<dbReference type="GO" id="GO:0008713">
    <property type="term" value="F:ADP-heptose-lipopolysaccharide heptosyltransferase activity"/>
    <property type="evidence" value="ECO:0007669"/>
    <property type="project" value="UniProtKB-EC"/>
</dbReference>
<dbReference type="STRING" id="584787.GCA_001247655_03413"/>
<dbReference type="CDD" id="cd03789">
    <property type="entry name" value="GT9_LPS_heptosyltransferase"/>
    <property type="match status" value="1"/>
</dbReference>
<dbReference type="PANTHER" id="PTHR30160:SF7">
    <property type="entry name" value="ADP-HEPTOSE--LPS HEPTOSYLTRANSFERASE 2"/>
    <property type="match status" value="1"/>
</dbReference>
<dbReference type="Pfam" id="PF01075">
    <property type="entry name" value="Glyco_transf_9"/>
    <property type="match status" value="1"/>
</dbReference>
<dbReference type="EMBL" id="RJUL01000011">
    <property type="protein sequence ID" value="ROQ21998.1"/>
    <property type="molecule type" value="Genomic_DNA"/>
</dbReference>
<protein>
    <recommendedName>
        <fullName evidence="4">lipopolysaccharide heptosyltransferase II</fullName>
        <ecNumber evidence="4">2.4.99.24</ecNumber>
    </recommendedName>
</protein>
<evidence type="ECO:0000256" key="1">
    <source>
        <dbReference type="ARBA" id="ARBA00022676"/>
    </source>
</evidence>
<dbReference type="InterPro" id="IPR011910">
    <property type="entry name" value="RfaF"/>
</dbReference>
<dbReference type="Gene3D" id="3.40.50.2000">
    <property type="entry name" value="Glycogen Phosphorylase B"/>
    <property type="match status" value="2"/>
</dbReference>